<evidence type="ECO:0000256" key="1">
    <source>
        <dbReference type="SAM" id="MobiDB-lite"/>
    </source>
</evidence>
<feature type="region of interest" description="Disordered" evidence="1">
    <location>
        <begin position="361"/>
        <end position="380"/>
    </location>
</feature>
<feature type="region of interest" description="Disordered" evidence="1">
    <location>
        <begin position="242"/>
        <end position="263"/>
    </location>
</feature>
<keyword evidence="5" id="KW-1185">Reference proteome</keyword>
<dbReference type="AlphaFoldDB" id="A0A1D3D627"/>
<dbReference type="Proteomes" id="UP000095192">
    <property type="component" value="Unassembled WGS sequence"/>
</dbReference>
<feature type="region of interest" description="Disordered" evidence="1">
    <location>
        <begin position="300"/>
        <end position="327"/>
    </location>
</feature>
<evidence type="ECO:0000313" key="4">
    <source>
        <dbReference type="EMBL" id="OEH78901.1"/>
    </source>
</evidence>
<keyword evidence="2" id="KW-0812">Transmembrane</keyword>
<feature type="transmembrane region" description="Helical" evidence="2">
    <location>
        <begin position="119"/>
        <end position="146"/>
    </location>
</feature>
<protein>
    <submittedName>
        <fullName evidence="4">Uncharacterized protein</fullName>
    </submittedName>
</protein>
<accession>A0A1D3D627</accession>
<reference evidence="4 5" key="1">
    <citation type="journal article" date="2016" name="BMC Genomics">
        <title>Comparative genomics reveals Cyclospora cayetanensis possesses coccidia-like metabolism and invasion components but unique surface antigens.</title>
        <authorList>
            <person name="Liu S."/>
            <person name="Wang L."/>
            <person name="Zheng H."/>
            <person name="Xu Z."/>
            <person name="Roellig D.M."/>
            <person name="Li N."/>
            <person name="Frace M.A."/>
            <person name="Tang K."/>
            <person name="Arrowood M.J."/>
            <person name="Moss D.M."/>
            <person name="Zhang L."/>
            <person name="Feng Y."/>
            <person name="Xiao L."/>
        </authorList>
    </citation>
    <scope>NUCLEOTIDE SEQUENCE [LARGE SCALE GENOMIC DNA]</scope>
    <source>
        <strain evidence="4 5">CHN_HEN01</strain>
    </source>
</reference>
<keyword evidence="3" id="KW-0732">Signal</keyword>
<gene>
    <name evidence="4" type="ORF">cyc_07331</name>
</gene>
<proteinExistence type="predicted"/>
<evidence type="ECO:0000256" key="2">
    <source>
        <dbReference type="SAM" id="Phobius"/>
    </source>
</evidence>
<feature type="compositionally biased region" description="Polar residues" evidence="1">
    <location>
        <begin position="306"/>
        <end position="321"/>
    </location>
</feature>
<feature type="chain" id="PRO_5008914183" evidence="3">
    <location>
        <begin position="27"/>
        <end position="395"/>
    </location>
</feature>
<dbReference type="InParanoid" id="A0A1D3D627"/>
<organism evidence="4 5">
    <name type="scientific">Cyclospora cayetanensis</name>
    <dbReference type="NCBI Taxonomy" id="88456"/>
    <lineage>
        <taxon>Eukaryota</taxon>
        <taxon>Sar</taxon>
        <taxon>Alveolata</taxon>
        <taxon>Apicomplexa</taxon>
        <taxon>Conoidasida</taxon>
        <taxon>Coccidia</taxon>
        <taxon>Eucoccidiorida</taxon>
        <taxon>Eimeriorina</taxon>
        <taxon>Eimeriidae</taxon>
        <taxon>Cyclospora</taxon>
    </lineage>
</organism>
<name>A0A1D3D627_9EIME</name>
<comment type="caution">
    <text evidence="4">The sequence shown here is derived from an EMBL/GenBank/DDBJ whole genome shotgun (WGS) entry which is preliminary data.</text>
</comment>
<feature type="signal peptide" evidence="3">
    <location>
        <begin position="1"/>
        <end position="26"/>
    </location>
</feature>
<evidence type="ECO:0000256" key="3">
    <source>
        <dbReference type="SAM" id="SignalP"/>
    </source>
</evidence>
<dbReference type="VEuPathDB" id="ToxoDB:cyc_07331"/>
<keyword evidence="2" id="KW-1133">Transmembrane helix</keyword>
<keyword evidence="2" id="KW-0472">Membrane</keyword>
<evidence type="ECO:0000313" key="5">
    <source>
        <dbReference type="Proteomes" id="UP000095192"/>
    </source>
</evidence>
<dbReference type="EMBL" id="JROU02000582">
    <property type="protein sequence ID" value="OEH78901.1"/>
    <property type="molecule type" value="Genomic_DNA"/>
</dbReference>
<sequence>MSNPWAHLFLALALHWVLLVSPVALGAVLDDHAAQATPSPHVSGPLSSILAATEGLQLHSGSREPLSSILEFRATAQDAHTVGTLVGALEKGVSVTKEDATVLDTSGSSQRHADNSTAWGTPSIICILFASIVISVCVAIGCVFVVRRTKKLKAAKTISAEEVAHSASTYLIGRWGWTPAASKRSSTNIINSSSRRCTPRVYPSSAETEEPLSLPPITGLWGPSIGISLMTSRLEGEVPWSLEAPPSAAQGPPKGPQLIQGSQTQQETISSALKGGMDSENADGCVESLSWQPTHLQHQVLCGGPSRSSSRDSLGGQSPSGLSKAPYSCRTSASAAAAAAIELPTTFAVATPCSGGLKELLQWGAGPGAEGEDPEEADLSVFASLPGELPNAQSF</sequence>